<dbReference type="KEGG" id="wsu:WS0625"/>
<reference evidence="1 2" key="1">
    <citation type="journal article" date="2003" name="Proc. Natl. Acad. Sci. U.S.A.">
        <title>Complete genome sequence and analysis of Wolinella succinogenes.</title>
        <authorList>
            <person name="Baar C."/>
            <person name="Eppinger M."/>
            <person name="Raddatz G."/>
            <person name="Simon JM."/>
            <person name="Lanz C."/>
            <person name="Klimmek O."/>
            <person name="Nandakumar R."/>
            <person name="Gross R."/>
            <person name="Rosinus A."/>
            <person name="Keller H."/>
            <person name="Jagtap P."/>
            <person name="Linke B."/>
            <person name="Meyer F."/>
            <person name="Lederer H."/>
            <person name="Schuster S.C."/>
        </authorList>
    </citation>
    <scope>NUCLEOTIDE SEQUENCE [LARGE SCALE GENOMIC DNA]</scope>
    <source>
        <strain evidence="2">ATCC 29543 / DSM 1740 / CCUG 13145 / JCM 31913 / LMG 7466 / NCTC 11488 / FDC 602W</strain>
    </source>
</reference>
<dbReference type="HOGENOM" id="CLU_3384431_0_0_7"/>
<name>Q7MSA7_WOLSU</name>
<evidence type="ECO:0000313" key="2">
    <source>
        <dbReference type="Proteomes" id="UP000000422"/>
    </source>
</evidence>
<proteinExistence type="predicted"/>
<evidence type="ECO:0000313" key="1">
    <source>
        <dbReference type="EMBL" id="CAE09756.1"/>
    </source>
</evidence>
<gene>
    <name evidence="1" type="ordered locus">WS0625</name>
</gene>
<sequence length="33" mass="3877">MRRGENLIDGKTPVYFKEEGKGIIRPCKHHPRI</sequence>
<dbReference type="Proteomes" id="UP000000422">
    <property type="component" value="Chromosome"/>
</dbReference>
<dbReference type="EMBL" id="BX571658">
    <property type="protein sequence ID" value="CAE09756.1"/>
    <property type="molecule type" value="Genomic_DNA"/>
</dbReference>
<keyword evidence="2" id="KW-1185">Reference proteome</keyword>
<protein>
    <submittedName>
        <fullName evidence="1">Uncharacterized protein</fullName>
    </submittedName>
</protein>
<accession>Q7MSA7</accession>
<organism evidence="2">
    <name type="scientific">Wolinella succinogenes (strain ATCC 29543 / DSM 1740 / CCUG 13145 / JCM 31913 / LMG 7466 / NCTC 11488 / FDC 602W)</name>
    <name type="common">Vibrio succinogenes</name>
    <dbReference type="NCBI Taxonomy" id="273121"/>
    <lineage>
        <taxon>Bacteria</taxon>
        <taxon>Pseudomonadati</taxon>
        <taxon>Campylobacterota</taxon>
        <taxon>Epsilonproteobacteria</taxon>
        <taxon>Campylobacterales</taxon>
        <taxon>Helicobacteraceae</taxon>
        <taxon>Wolinella</taxon>
    </lineage>
</organism>
<dbReference type="AlphaFoldDB" id="Q7MSA7"/>